<feature type="non-terminal residue" evidence="1">
    <location>
        <position position="1"/>
    </location>
</feature>
<evidence type="ECO:0000313" key="2">
    <source>
        <dbReference type="Proteomes" id="UP000799772"/>
    </source>
</evidence>
<dbReference type="Proteomes" id="UP000799772">
    <property type="component" value="Unassembled WGS sequence"/>
</dbReference>
<gene>
    <name evidence="1" type="ORF">NA57DRAFT_19795</name>
</gene>
<dbReference type="AlphaFoldDB" id="A0A9P4I7F7"/>
<keyword evidence="2" id="KW-1185">Reference proteome</keyword>
<feature type="non-terminal residue" evidence="1">
    <location>
        <position position="364"/>
    </location>
</feature>
<accession>A0A9P4I7F7</accession>
<dbReference type="EMBL" id="ML978138">
    <property type="protein sequence ID" value="KAF2093437.1"/>
    <property type="molecule type" value="Genomic_DNA"/>
</dbReference>
<protein>
    <submittedName>
        <fullName evidence="1">Uncharacterized protein</fullName>
    </submittedName>
</protein>
<proteinExistence type="predicted"/>
<evidence type="ECO:0000313" key="1">
    <source>
        <dbReference type="EMBL" id="KAF2093437.1"/>
    </source>
</evidence>
<name>A0A9P4I7F7_9PEZI</name>
<comment type="caution">
    <text evidence="1">The sequence shown here is derived from an EMBL/GenBank/DDBJ whole genome shotgun (WGS) entry which is preliminary data.</text>
</comment>
<sequence length="364" mass="41223">RLWLTEDCRASLLSHLDRTTLADFRLACHDFSARAAPYLFDEITAKFQSSTFARPARLGALERIGQHVKTFTFSMPHTAEMLLPPLINPVTGQQQDFVYTPQVHKPATLIGKVKEPKYGSWEMTDMLIRQYPPLFHAATNIPSFIRALEHIPNLEHLKISCPDADLAQRYRRSIVDYALISLRIAVERAPLHYLESVSLVNIHPSGLLYLQPLHGFGSTPGTLRRWSQIRKLIIRMDTFPPELNDTHTEHLKLLHSYLRSFARQLTDLAFHWNGNKGPNPLSLETEPCFANKKMAAHPPPTSSTFLQPLNFPALTNLTLQNIVTSSNSISSFLSRHKHTLADLSLDDINLATGTWDDALEPLTR</sequence>
<organism evidence="1 2">
    <name type="scientific">Rhizodiscina lignyota</name>
    <dbReference type="NCBI Taxonomy" id="1504668"/>
    <lineage>
        <taxon>Eukaryota</taxon>
        <taxon>Fungi</taxon>
        <taxon>Dikarya</taxon>
        <taxon>Ascomycota</taxon>
        <taxon>Pezizomycotina</taxon>
        <taxon>Dothideomycetes</taxon>
        <taxon>Pleosporomycetidae</taxon>
        <taxon>Aulographales</taxon>
        <taxon>Rhizodiscinaceae</taxon>
        <taxon>Rhizodiscina</taxon>
    </lineage>
</organism>
<dbReference type="OrthoDB" id="5327538at2759"/>
<reference evidence="1" key="1">
    <citation type="journal article" date="2020" name="Stud. Mycol.">
        <title>101 Dothideomycetes genomes: a test case for predicting lifestyles and emergence of pathogens.</title>
        <authorList>
            <person name="Haridas S."/>
            <person name="Albert R."/>
            <person name="Binder M."/>
            <person name="Bloem J."/>
            <person name="Labutti K."/>
            <person name="Salamov A."/>
            <person name="Andreopoulos B."/>
            <person name="Baker S."/>
            <person name="Barry K."/>
            <person name="Bills G."/>
            <person name="Bluhm B."/>
            <person name="Cannon C."/>
            <person name="Castanera R."/>
            <person name="Culley D."/>
            <person name="Daum C."/>
            <person name="Ezra D."/>
            <person name="Gonzalez J."/>
            <person name="Henrissat B."/>
            <person name="Kuo A."/>
            <person name="Liang C."/>
            <person name="Lipzen A."/>
            <person name="Lutzoni F."/>
            <person name="Magnuson J."/>
            <person name="Mondo S."/>
            <person name="Nolan M."/>
            <person name="Ohm R."/>
            <person name="Pangilinan J."/>
            <person name="Park H.-J."/>
            <person name="Ramirez L."/>
            <person name="Alfaro M."/>
            <person name="Sun H."/>
            <person name="Tritt A."/>
            <person name="Yoshinaga Y."/>
            <person name="Zwiers L.-H."/>
            <person name="Turgeon B."/>
            <person name="Goodwin S."/>
            <person name="Spatafora J."/>
            <person name="Crous P."/>
            <person name="Grigoriev I."/>
        </authorList>
    </citation>
    <scope>NUCLEOTIDE SEQUENCE</scope>
    <source>
        <strain evidence="1">CBS 133067</strain>
    </source>
</reference>